<evidence type="ECO:0000256" key="1">
    <source>
        <dbReference type="SAM" id="Phobius"/>
    </source>
</evidence>
<keyword evidence="1" id="KW-0812">Transmembrane</keyword>
<keyword evidence="3" id="KW-1185">Reference proteome</keyword>
<evidence type="ECO:0000313" key="3">
    <source>
        <dbReference type="Proteomes" id="UP000010473"/>
    </source>
</evidence>
<feature type="transmembrane region" description="Helical" evidence="1">
    <location>
        <begin position="20"/>
        <end position="41"/>
    </location>
</feature>
<keyword evidence="1" id="KW-1133">Transmembrane helix</keyword>
<keyword evidence="1" id="KW-0472">Membrane</keyword>
<sequence length="42" mass="4863">MMETNKHFLASFPYHLDWYFVYSMLNGTARIVIGLAMASMFG</sequence>
<evidence type="ECO:0000313" key="2">
    <source>
        <dbReference type="EMBL" id="AFZ35417.1"/>
    </source>
</evidence>
<name>K9XUS3_STAC7</name>
<protein>
    <submittedName>
        <fullName evidence="2">Uncharacterized protein</fullName>
    </submittedName>
</protein>
<gene>
    <name evidence="2" type="ordered locus">Sta7437_1861</name>
</gene>
<dbReference type="EMBL" id="CP003653">
    <property type="protein sequence ID" value="AFZ35417.1"/>
    <property type="molecule type" value="Genomic_DNA"/>
</dbReference>
<dbReference type="AlphaFoldDB" id="K9XUS3"/>
<accession>K9XUS3</accession>
<dbReference type="KEGG" id="scs:Sta7437_1861"/>
<reference evidence="3" key="1">
    <citation type="journal article" date="2013" name="Proc. Natl. Acad. Sci. U.S.A.">
        <title>Improving the coverage of the cyanobacterial phylum using diversity-driven genome sequencing.</title>
        <authorList>
            <person name="Shih P.M."/>
            <person name="Wu D."/>
            <person name="Latifi A."/>
            <person name="Axen S.D."/>
            <person name="Fewer D.P."/>
            <person name="Talla E."/>
            <person name="Calteau A."/>
            <person name="Cai F."/>
            <person name="Tandeau de Marsac N."/>
            <person name="Rippka R."/>
            <person name="Herdman M."/>
            <person name="Sivonen K."/>
            <person name="Coursin T."/>
            <person name="Laurent T."/>
            <person name="Goodwin L."/>
            <person name="Nolan M."/>
            <person name="Davenport K.W."/>
            <person name="Han C.S."/>
            <person name="Rubin E.M."/>
            <person name="Eisen J.A."/>
            <person name="Woyke T."/>
            <person name="Gugger M."/>
            <person name="Kerfeld C.A."/>
        </authorList>
    </citation>
    <scope>NUCLEOTIDE SEQUENCE [LARGE SCALE GENOMIC DNA]</scope>
    <source>
        <strain evidence="3">ATCC 29371 / PCC 7437</strain>
    </source>
</reference>
<proteinExistence type="predicted"/>
<dbReference type="Proteomes" id="UP000010473">
    <property type="component" value="Chromosome"/>
</dbReference>
<dbReference type="HOGENOM" id="CLU_3258123_0_0_3"/>
<organism evidence="2 3">
    <name type="scientific">Stanieria cyanosphaera (strain ATCC 29371 / PCC 7437)</name>
    <dbReference type="NCBI Taxonomy" id="111780"/>
    <lineage>
        <taxon>Bacteria</taxon>
        <taxon>Bacillati</taxon>
        <taxon>Cyanobacteriota</taxon>
        <taxon>Cyanophyceae</taxon>
        <taxon>Pleurocapsales</taxon>
        <taxon>Dermocarpellaceae</taxon>
        <taxon>Stanieria</taxon>
    </lineage>
</organism>